<accession>E2C849</accession>
<name>E2C849_HARSA</name>
<keyword evidence="3" id="KW-1185">Reference proteome</keyword>
<evidence type="ECO:0000313" key="3">
    <source>
        <dbReference type="Proteomes" id="UP000008237"/>
    </source>
</evidence>
<sequence>MRRAPRKELGHRCRNPPGPLLHGSQPGHAAQGMGLGMMRFPSPGFTPGSSGPDLGIRPSCPEPPRHPGYREGPQILTMCRPECGPSLQAGTPTCNAFRNAIPSGTQCLQGPPTRVRSCSSDCRKPACNVREVGSPPLTSQKLVECGHLAIPP</sequence>
<feature type="compositionally biased region" description="Basic and acidic residues" evidence="1">
    <location>
        <begin position="1"/>
        <end position="11"/>
    </location>
</feature>
<gene>
    <name evidence="2" type="ORF">EAI_08607</name>
</gene>
<organism evidence="3">
    <name type="scientific">Harpegnathos saltator</name>
    <name type="common">Jerdon's jumping ant</name>
    <dbReference type="NCBI Taxonomy" id="610380"/>
    <lineage>
        <taxon>Eukaryota</taxon>
        <taxon>Metazoa</taxon>
        <taxon>Ecdysozoa</taxon>
        <taxon>Arthropoda</taxon>
        <taxon>Hexapoda</taxon>
        <taxon>Insecta</taxon>
        <taxon>Pterygota</taxon>
        <taxon>Neoptera</taxon>
        <taxon>Endopterygota</taxon>
        <taxon>Hymenoptera</taxon>
        <taxon>Apocrita</taxon>
        <taxon>Aculeata</taxon>
        <taxon>Formicoidea</taxon>
        <taxon>Formicidae</taxon>
        <taxon>Ponerinae</taxon>
        <taxon>Ponerini</taxon>
        <taxon>Harpegnathos</taxon>
    </lineage>
</organism>
<protein>
    <submittedName>
        <fullName evidence="2">Uncharacterized protein</fullName>
    </submittedName>
</protein>
<dbReference type="AlphaFoldDB" id="E2C849"/>
<proteinExistence type="predicted"/>
<dbReference type="EMBL" id="GL453549">
    <property type="protein sequence ID" value="EFN75880.1"/>
    <property type="molecule type" value="Genomic_DNA"/>
</dbReference>
<reference evidence="2 3" key="1">
    <citation type="journal article" date="2010" name="Science">
        <title>Genomic comparison of the ants Camponotus floridanus and Harpegnathos saltator.</title>
        <authorList>
            <person name="Bonasio R."/>
            <person name="Zhang G."/>
            <person name="Ye C."/>
            <person name="Mutti N.S."/>
            <person name="Fang X."/>
            <person name="Qin N."/>
            <person name="Donahue G."/>
            <person name="Yang P."/>
            <person name="Li Q."/>
            <person name="Li C."/>
            <person name="Zhang P."/>
            <person name="Huang Z."/>
            <person name="Berger S.L."/>
            <person name="Reinberg D."/>
            <person name="Wang J."/>
            <person name="Liebig J."/>
        </authorList>
    </citation>
    <scope>NUCLEOTIDE SEQUENCE [LARGE SCALE GENOMIC DNA]</scope>
    <source>
        <strain evidence="2 3">R22 G/1</strain>
    </source>
</reference>
<dbReference type="Proteomes" id="UP000008237">
    <property type="component" value="Unassembled WGS sequence"/>
</dbReference>
<evidence type="ECO:0000313" key="2">
    <source>
        <dbReference type="EMBL" id="EFN75880.1"/>
    </source>
</evidence>
<evidence type="ECO:0000256" key="1">
    <source>
        <dbReference type="SAM" id="MobiDB-lite"/>
    </source>
</evidence>
<feature type="compositionally biased region" description="Low complexity" evidence="1">
    <location>
        <begin position="40"/>
        <end position="52"/>
    </location>
</feature>
<feature type="region of interest" description="Disordered" evidence="1">
    <location>
        <begin position="1"/>
        <end position="73"/>
    </location>
</feature>
<dbReference type="InParanoid" id="E2C849"/>